<name>A0ABU8YHJ6_9CYAN</name>
<accession>A0ABU8YHJ6</accession>
<evidence type="ECO:0000313" key="2">
    <source>
        <dbReference type="Proteomes" id="UP001384579"/>
    </source>
</evidence>
<dbReference type="SUPFAM" id="SSF69279">
    <property type="entry name" value="Phage tail proteins"/>
    <property type="match status" value="1"/>
</dbReference>
<evidence type="ECO:0008006" key="3">
    <source>
        <dbReference type="Google" id="ProtNLM"/>
    </source>
</evidence>
<sequence>MLKISYKIKLGRTTYTANDGTLLLDLRSQASLHIPVNTCRIVLGIPKNVEVSPKDPVSIEIGYEKQTTLVFTGRVTCVDWEIDRVQIEAASAFTDLTLLRLNRVYEKSHGGDIVKDILRQAKLTIGKVENGIKFSVYTVGDRQNAADCLYNLAKQCGFDVYANDRDRAVFSQYSPAITHTFTYGEDLLKYCSKQPQKGIEKVEIYGESPASQGQGEQAYSWLTKNEVKATAGSGGNVLRLADPTARSQAVAQSIARGVLSHLKQKQRGQIMAIGAANVKLGDGIQITKMPISKQNGSFKVTGIKHILNRHQGFLTTIDWEEK</sequence>
<protein>
    <recommendedName>
        <fullName evidence="3">Phage late control D family protein</fullName>
    </recommendedName>
</protein>
<gene>
    <name evidence="1" type="ORF">WMG39_03065</name>
</gene>
<evidence type="ECO:0000313" key="1">
    <source>
        <dbReference type="EMBL" id="MEK0183824.1"/>
    </source>
</evidence>
<dbReference type="Proteomes" id="UP001384579">
    <property type="component" value="Unassembled WGS sequence"/>
</dbReference>
<dbReference type="RefSeq" id="WP_340520159.1">
    <property type="nucleotide sequence ID" value="NZ_JBBLXS010000022.1"/>
</dbReference>
<organism evidence="1 2">
    <name type="scientific">Microcoleus anatoxicus PTRS2</name>
    <dbReference type="NCBI Taxonomy" id="2705321"/>
    <lineage>
        <taxon>Bacteria</taxon>
        <taxon>Bacillati</taxon>
        <taxon>Cyanobacteriota</taxon>
        <taxon>Cyanophyceae</taxon>
        <taxon>Oscillatoriophycideae</taxon>
        <taxon>Oscillatoriales</taxon>
        <taxon>Microcoleaceae</taxon>
        <taxon>Microcoleus</taxon>
        <taxon>Microcoleus anatoxicus</taxon>
    </lineage>
</organism>
<comment type="caution">
    <text evidence="1">The sequence shown here is derived from an EMBL/GenBank/DDBJ whole genome shotgun (WGS) entry which is preliminary data.</text>
</comment>
<dbReference type="EMBL" id="JBBLXS010000022">
    <property type="protein sequence ID" value="MEK0183824.1"/>
    <property type="molecule type" value="Genomic_DNA"/>
</dbReference>
<reference evidence="1 2" key="1">
    <citation type="journal article" date="2020" name="Harmful Algae">
        <title>Molecular and morphological characterization of a novel dihydroanatoxin-a producing Microcoleus species (cyanobacteria) from the Russian River, California, USA.</title>
        <authorList>
            <person name="Conklin K.Y."/>
            <person name="Stancheva R."/>
            <person name="Otten T.G."/>
            <person name="Fadness R."/>
            <person name="Boyer G.L."/>
            <person name="Read B."/>
            <person name="Zhang X."/>
            <person name="Sheath R.G."/>
        </authorList>
    </citation>
    <scope>NUCLEOTIDE SEQUENCE [LARGE SCALE GENOMIC DNA]</scope>
    <source>
        <strain evidence="1 2">PTRS2</strain>
    </source>
</reference>
<proteinExistence type="predicted"/>
<keyword evidence="2" id="KW-1185">Reference proteome</keyword>